<dbReference type="Pfam" id="PF00924">
    <property type="entry name" value="MS_channel_2nd"/>
    <property type="match status" value="1"/>
</dbReference>
<dbReference type="InterPro" id="IPR023408">
    <property type="entry name" value="MscS_beta-dom_sf"/>
</dbReference>
<keyword evidence="3" id="KW-1003">Cell membrane</keyword>
<dbReference type="InterPro" id="IPR025692">
    <property type="entry name" value="MscS_IM_dom1"/>
</dbReference>
<dbReference type="InterPro" id="IPR010920">
    <property type="entry name" value="LSM_dom_sf"/>
</dbReference>
<dbReference type="PANTHER" id="PTHR30347">
    <property type="entry name" value="POTASSIUM CHANNEL RELATED"/>
    <property type="match status" value="1"/>
</dbReference>
<feature type="chain" id="PRO_5023100866" evidence="10">
    <location>
        <begin position="25"/>
        <end position="1181"/>
    </location>
</feature>
<feature type="transmembrane region" description="Helical" evidence="9">
    <location>
        <begin position="558"/>
        <end position="580"/>
    </location>
</feature>
<keyword evidence="6 9" id="KW-0472">Membrane</keyword>
<evidence type="ECO:0000259" key="14">
    <source>
        <dbReference type="Pfam" id="PF21082"/>
    </source>
</evidence>
<keyword evidence="16" id="KW-1185">Reference proteome</keyword>
<feature type="coiled-coil region" evidence="7">
    <location>
        <begin position="109"/>
        <end position="159"/>
    </location>
</feature>
<keyword evidence="7" id="KW-0175">Coiled coil</keyword>
<evidence type="ECO:0000256" key="5">
    <source>
        <dbReference type="ARBA" id="ARBA00022989"/>
    </source>
</evidence>
<feature type="domain" description="Mechanosensitive ion channel inner membrane" evidence="12">
    <location>
        <begin position="517"/>
        <end position="855"/>
    </location>
</feature>
<dbReference type="Gene3D" id="3.30.70.100">
    <property type="match status" value="1"/>
</dbReference>
<evidence type="ECO:0000256" key="2">
    <source>
        <dbReference type="ARBA" id="ARBA00008017"/>
    </source>
</evidence>
<feature type="transmembrane region" description="Helical" evidence="9">
    <location>
        <begin position="675"/>
        <end position="692"/>
    </location>
</feature>
<dbReference type="Pfam" id="PF21082">
    <property type="entry name" value="MS_channel_3rd"/>
    <property type="match status" value="1"/>
</dbReference>
<name>A0A5C6AD45_9BACT</name>
<gene>
    <name evidence="15" type="primary">mscK</name>
    <name evidence="15" type="ORF">Pla108_20380</name>
</gene>
<feature type="transmembrane region" description="Helical" evidence="9">
    <location>
        <begin position="902"/>
        <end position="921"/>
    </location>
</feature>
<dbReference type="SUPFAM" id="SSF82861">
    <property type="entry name" value="Mechanosensitive channel protein MscS (YggB), transmembrane region"/>
    <property type="match status" value="1"/>
</dbReference>
<comment type="caution">
    <text evidence="15">The sequence shown here is derived from an EMBL/GenBank/DDBJ whole genome shotgun (WGS) entry which is preliminary data.</text>
</comment>
<reference evidence="15 16" key="1">
    <citation type="submission" date="2019-02" db="EMBL/GenBank/DDBJ databases">
        <title>Deep-cultivation of Planctomycetes and their phenomic and genomic characterization uncovers novel biology.</title>
        <authorList>
            <person name="Wiegand S."/>
            <person name="Jogler M."/>
            <person name="Boedeker C."/>
            <person name="Pinto D."/>
            <person name="Vollmers J."/>
            <person name="Rivas-Marin E."/>
            <person name="Kohn T."/>
            <person name="Peeters S.H."/>
            <person name="Heuer A."/>
            <person name="Rast P."/>
            <person name="Oberbeckmann S."/>
            <person name="Bunk B."/>
            <person name="Jeske O."/>
            <person name="Meyerdierks A."/>
            <person name="Storesund J.E."/>
            <person name="Kallscheuer N."/>
            <person name="Luecker S."/>
            <person name="Lage O.M."/>
            <person name="Pohl T."/>
            <person name="Merkel B.J."/>
            <person name="Hornburger P."/>
            <person name="Mueller R.-W."/>
            <person name="Bruemmer F."/>
            <person name="Labrenz M."/>
            <person name="Spormann A.M."/>
            <person name="Op Den Camp H."/>
            <person name="Overmann J."/>
            <person name="Amann R."/>
            <person name="Jetten M.S.M."/>
            <person name="Mascher T."/>
            <person name="Medema M.H."/>
            <person name="Devos D.P."/>
            <person name="Kaster A.-K."/>
            <person name="Ovreas L."/>
            <person name="Rohde M."/>
            <person name="Galperin M.Y."/>
            <person name="Jogler C."/>
        </authorList>
    </citation>
    <scope>NUCLEOTIDE SEQUENCE [LARGE SCALE GENOMIC DNA]</scope>
    <source>
        <strain evidence="15 16">Pla108</strain>
    </source>
</reference>
<proteinExistence type="inferred from homology"/>
<feature type="region of interest" description="Disordered" evidence="8">
    <location>
        <begin position="866"/>
        <end position="895"/>
    </location>
</feature>
<feature type="domain" description="Mechanosensitive ion channel MscS porin" evidence="13">
    <location>
        <begin position="67"/>
        <end position="281"/>
    </location>
</feature>
<accession>A0A5C6AD45</accession>
<evidence type="ECO:0000256" key="3">
    <source>
        <dbReference type="ARBA" id="ARBA00022475"/>
    </source>
</evidence>
<dbReference type="InterPro" id="IPR011014">
    <property type="entry name" value="MscS_channel_TM-2"/>
</dbReference>
<evidence type="ECO:0000256" key="9">
    <source>
        <dbReference type="SAM" id="Phobius"/>
    </source>
</evidence>
<evidence type="ECO:0000256" key="1">
    <source>
        <dbReference type="ARBA" id="ARBA00004651"/>
    </source>
</evidence>
<feature type="transmembrane region" description="Helical" evidence="9">
    <location>
        <begin position="742"/>
        <end position="763"/>
    </location>
</feature>
<evidence type="ECO:0000256" key="4">
    <source>
        <dbReference type="ARBA" id="ARBA00022692"/>
    </source>
</evidence>
<evidence type="ECO:0000313" key="16">
    <source>
        <dbReference type="Proteomes" id="UP000317421"/>
    </source>
</evidence>
<dbReference type="InterPro" id="IPR024393">
    <property type="entry name" value="MscS_porin"/>
</dbReference>
<dbReference type="OrthoDB" id="9809206at2"/>
<dbReference type="Pfam" id="PF12795">
    <property type="entry name" value="MscS_porin"/>
    <property type="match status" value="1"/>
</dbReference>
<feature type="transmembrane region" description="Helical" evidence="9">
    <location>
        <begin position="518"/>
        <end position="537"/>
    </location>
</feature>
<evidence type="ECO:0000259" key="13">
    <source>
        <dbReference type="Pfam" id="PF12795"/>
    </source>
</evidence>
<feature type="coiled-coil region" evidence="7">
    <location>
        <begin position="208"/>
        <end position="340"/>
    </location>
</feature>
<dbReference type="Proteomes" id="UP000317421">
    <property type="component" value="Unassembled WGS sequence"/>
</dbReference>
<evidence type="ECO:0000256" key="10">
    <source>
        <dbReference type="SAM" id="SignalP"/>
    </source>
</evidence>
<keyword evidence="5 9" id="KW-1133">Transmembrane helix</keyword>
<dbReference type="InterPro" id="IPR011066">
    <property type="entry name" value="MscS_channel_C_sf"/>
</dbReference>
<feature type="transmembrane region" description="Helical" evidence="9">
    <location>
        <begin position="644"/>
        <end position="663"/>
    </location>
</feature>
<feature type="transmembrane region" description="Helical" evidence="9">
    <location>
        <begin position="592"/>
        <end position="611"/>
    </location>
</feature>
<dbReference type="InterPro" id="IPR006685">
    <property type="entry name" value="MscS_channel_2nd"/>
</dbReference>
<protein>
    <submittedName>
        <fullName evidence="15">Mechanosensitive channel MscK</fullName>
    </submittedName>
</protein>
<evidence type="ECO:0000256" key="8">
    <source>
        <dbReference type="SAM" id="MobiDB-lite"/>
    </source>
</evidence>
<feature type="transmembrane region" description="Helical" evidence="9">
    <location>
        <begin position="975"/>
        <end position="1003"/>
    </location>
</feature>
<dbReference type="GO" id="GO:0005886">
    <property type="term" value="C:plasma membrane"/>
    <property type="evidence" value="ECO:0007669"/>
    <property type="project" value="UniProtKB-SubCell"/>
</dbReference>
<feature type="transmembrane region" description="Helical" evidence="9">
    <location>
        <begin position="825"/>
        <end position="846"/>
    </location>
</feature>
<dbReference type="Gene3D" id="2.30.30.60">
    <property type="match status" value="1"/>
</dbReference>
<dbReference type="EMBL" id="SJPR01000002">
    <property type="protein sequence ID" value="TWT97884.1"/>
    <property type="molecule type" value="Genomic_DNA"/>
</dbReference>
<evidence type="ECO:0000259" key="11">
    <source>
        <dbReference type="Pfam" id="PF00924"/>
    </source>
</evidence>
<feature type="transmembrane region" description="Helical" evidence="9">
    <location>
        <begin position="941"/>
        <end position="963"/>
    </location>
</feature>
<feature type="domain" description="Mechanosensitive ion channel MscS" evidence="11">
    <location>
        <begin position="991"/>
        <end position="1056"/>
    </location>
</feature>
<comment type="subcellular location">
    <subcellularLocation>
        <location evidence="1">Cell membrane</location>
        <topology evidence="1">Multi-pass membrane protein</topology>
    </subcellularLocation>
</comment>
<dbReference type="Pfam" id="PF12794">
    <property type="entry name" value="MscS_TM"/>
    <property type="match status" value="1"/>
</dbReference>
<keyword evidence="4 9" id="KW-0812">Transmembrane</keyword>
<dbReference type="GO" id="GO:0008381">
    <property type="term" value="F:mechanosensitive monoatomic ion channel activity"/>
    <property type="evidence" value="ECO:0007669"/>
    <property type="project" value="UniProtKB-ARBA"/>
</dbReference>
<dbReference type="SUPFAM" id="SSF50182">
    <property type="entry name" value="Sm-like ribonucleoproteins"/>
    <property type="match status" value="1"/>
</dbReference>
<sequence length="1181" mass="128300" precursor="true">MFRSCAAFAVVITLSWGLVAPATAEQITDTPTEPAPIEPSPIELVAGVLAPEGPPTMESVEHLARLAEQSPDLDEESRKQAAEAYRAAAANLQLVAEFAARAEAFGRDAVGVNQRVDQVKQQLEEVKAKEPEIAPDSTLADLEQALAKAELTLATRKTAQVAAEAEPQARANRRKEVRARLAAIPEKLAALATQGMPAVAGGVAAARAVELQTRRTALENEAPALESELAKYDAEDAADLVRMQSDLAAKQTAYTERRVQRLREEIKSAREAAAAESVRKARSESISAVPALRHLAERNQKLAETAQTVAKELAQVELDLKAANEAQDQLNAQFRLAQKKIDSVGLTSSVGALLRRQRATLPDVSTRRAAVATRRATIDDVQYQLIEYEDERNELGDADAVIAAIIAESLPASAASEKLLDEAARELLDRKREYLGALYKTYNSYFNTLVDLDTTDQQVISLTERYGNFIDERVLWIRSGRMLTQGFQFDATDVWLLSPAKWAEVGATLLTDLRDNPWMYGAFVCIIGFVLGRGGVLRRKLNELGDIAARANCRSVEPTLMSAAVTALISFAWPAVVALLAWRLTYASDDEVFPQAVGHGLYCVCLLWMPLELIRQICRPRGLGEAHFAWPATVTQSLRRRLRWFTLIGLPFAFLTATLFSSNATLGHDSLERCFFISGVAVLVVFLFRLLSPRGPLREYVSHHAGGWIDRLGHVWPWLAALAPASLLGLAFAGYYYTAQVLAWRLFATGCLLVSLLVLRDLLFRMLLLRRRNLSMQQSRQRAAAAAAAADTAAGGGASVAGIVASNQVSDLSSHNEQTQRLVSTSFFAASVVGLWLIWVQVLPALSMLDKYPLWSTGPGVVATAPAAGPGSGPMPTPGMPATSGAGGSEPAPSVASESNSVTLSDLGLSLLVTFITFVLFRNGPGLLEMSLLQKLPLDASVRYAITTLASYAIVMIGAILACSTIGLRWSQIQWLATALTFGLAFGLQEMFANFVAGLIILLERPIRVGDVVTVDEISGVVSRIRIRATSITNWDRKEYVVPNKEFITGRLLNWTLSDKVNRVVVNIGVAYGTDTERARELLVGVANDHQHVLKDPAAVATFEGFGDNSLNLVLRAYLGSLDYRLQVIHELHTAINNAFNAEGIEIAFPQRDLHIRSAPEVLAVALNRESAAEEPQRGAA</sequence>
<dbReference type="RefSeq" id="WP_146444778.1">
    <property type="nucleotide sequence ID" value="NZ_SJPR01000002.1"/>
</dbReference>
<comment type="similarity">
    <text evidence="2">Belongs to the MscS (TC 1.A.23) family.</text>
</comment>
<dbReference type="InterPro" id="IPR049278">
    <property type="entry name" value="MS_channel_C"/>
</dbReference>
<feature type="transmembrane region" description="Helical" evidence="9">
    <location>
        <begin position="713"/>
        <end position="736"/>
    </location>
</feature>
<dbReference type="AlphaFoldDB" id="A0A5C6AD45"/>
<dbReference type="SUPFAM" id="SSF82689">
    <property type="entry name" value="Mechanosensitive channel protein MscS (YggB), C-terminal domain"/>
    <property type="match status" value="1"/>
</dbReference>
<feature type="signal peptide" evidence="10">
    <location>
        <begin position="1"/>
        <end position="24"/>
    </location>
</feature>
<dbReference type="PANTHER" id="PTHR30347:SF1">
    <property type="entry name" value="MECHANOSENSITIVE CHANNEL MSCK"/>
    <property type="match status" value="1"/>
</dbReference>
<feature type="domain" description="Mechanosensitive ion channel MscS C-terminal" evidence="14">
    <location>
        <begin position="1064"/>
        <end position="1147"/>
    </location>
</feature>
<evidence type="ECO:0000256" key="6">
    <source>
        <dbReference type="ARBA" id="ARBA00023136"/>
    </source>
</evidence>
<keyword evidence="10" id="KW-0732">Signal</keyword>
<evidence type="ECO:0000256" key="7">
    <source>
        <dbReference type="SAM" id="Coils"/>
    </source>
</evidence>
<dbReference type="InterPro" id="IPR052702">
    <property type="entry name" value="MscS-like_channel"/>
</dbReference>
<organism evidence="15 16">
    <name type="scientific">Botrimarina colliarenosi</name>
    <dbReference type="NCBI Taxonomy" id="2528001"/>
    <lineage>
        <taxon>Bacteria</taxon>
        <taxon>Pseudomonadati</taxon>
        <taxon>Planctomycetota</taxon>
        <taxon>Planctomycetia</taxon>
        <taxon>Pirellulales</taxon>
        <taxon>Lacipirellulaceae</taxon>
        <taxon>Botrimarina</taxon>
    </lineage>
</organism>
<dbReference type="Gene3D" id="1.10.287.1260">
    <property type="match status" value="1"/>
</dbReference>
<evidence type="ECO:0000259" key="12">
    <source>
        <dbReference type="Pfam" id="PF12794"/>
    </source>
</evidence>
<feature type="transmembrane region" description="Helical" evidence="9">
    <location>
        <begin position="784"/>
        <end position="805"/>
    </location>
</feature>
<evidence type="ECO:0000313" key="15">
    <source>
        <dbReference type="EMBL" id="TWT97884.1"/>
    </source>
</evidence>